<dbReference type="InterPro" id="IPR000086">
    <property type="entry name" value="NUDIX_hydrolase_dom"/>
</dbReference>
<evidence type="ECO:0000256" key="4">
    <source>
        <dbReference type="SAM" id="MobiDB-lite"/>
    </source>
</evidence>
<feature type="region of interest" description="Disordered" evidence="4">
    <location>
        <begin position="20"/>
        <end position="40"/>
    </location>
</feature>
<evidence type="ECO:0000256" key="3">
    <source>
        <dbReference type="ARBA" id="ARBA00022842"/>
    </source>
</evidence>
<dbReference type="PROSITE" id="PS00893">
    <property type="entry name" value="NUDIX_BOX"/>
    <property type="match status" value="1"/>
</dbReference>
<dbReference type="Gene3D" id="3.90.79.10">
    <property type="entry name" value="Nucleoside Triphosphate Pyrophosphohydrolase"/>
    <property type="match status" value="1"/>
</dbReference>
<gene>
    <name evidence="6" type="ORF">CXY01_04510</name>
</gene>
<dbReference type="AlphaFoldDB" id="A0A510V273"/>
<dbReference type="PANTHER" id="PTHR43046:SF12">
    <property type="entry name" value="GDP-MANNOSE MANNOSYL HYDROLASE"/>
    <property type="match status" value="1"/>
</dbReference>
<comment type="caution">
    <text evidence="6">The sequence shown here is derived from an EMBL/GenBank/DDBJ whole genome shotgun (WGS) entry which is preliminary data.</text>
</comment>
<keyword evidence="3" id="KW-0460">Magnesium</keyword>
<dbReference type="SUPFAM" id="SSF55811">
    <property type="entry name" value="Nudix"/>
    <property type="match status" value="1"/>
</dbReference>
<dbReference type="InterPro" id="IPR020084">
    <property type="entry name" value="NUDIX_hydrolase_CS"/>
</dbReference>
<keyword evidence="2" id="KW-0378">Hydrolase</keyword>
<comment type="cofactor">
    <cofactor evidence="1">
        <name>Mg(2+)</name>
        <dbReference type="ChEBI" id="CHEBI:18420"/>
    </cofactor>
</comment>
<sequence>MTQDPVTSEAADESSAAFAVAADVPSRSSAHGGGPVHGLGPEWRRGDDGLLFREAARVILLDEDDRVLLIRGHDVDQPDRSWWFTVGGGIDDGEDSLSAAVREVREETGIQLAAADLVGPVFTRSAIFDFFAEHCRQDEILYLARVPASAFGTVDRAGWTELEHNVIDELRWWSLDDLDTVDIEVFPERLVDLVRGLLPVWDGETRHLGLVRE</sequence>
<dbReference type="Proteomes" id="UP000321118">
    <property type="component" value="Unassembled WGS sequence"/>
</dbReference>
<dbReference type="PROSITE" id="PS51462">
    <property type="entry name" value="NUDIX"/>
    <property type="match status" value="1"/>
</dbReference>
<name>A0A510V273_9CELL</name>
<reference evidence="6 7" key="1">
    <citation type="submission" date="2019-07" db="EMBL/GenBank/DDBJ databases">
        <title>Whole genome shotgun sequence of Cellulomonas xylanilytica NBRC 101102.</title>
        <authorList>
            <person name="Hosoyama A."/>
            <person name="Uohara A."/>
            <person name="Ohji S."/>
            <person name="Ichikawa N."/>
        </authorList>
    </citation>
    <scope>NUCLEOTIDE SEQUENCE [LARGE SCALE GENOMIC DNA]</scope>
    <source>
        <strain evidence="6 7">NBRC 101102</strain>
    </source>
</reference>
<evidence type="ECO:0000256" key="2">
    <source>
        <dbReference type="ARBA" id="ARBA00022801"/>
    </source>
</evidence>
<evidence type="ECO:0000259" key="5">
    <source>
        <dbReference type="PROSITE" id="PS51462"/>
    </source>
</evidence>
<evidence type="ECO:0000313" key="6">
    <source>
        <dbReference type="EMBL" id="GEK19931.1"/>
    </source>
</evidence>
<protein>
    <recommendedName>
        <fullName evidence="5">Nudix hydrolase domain-containing protein</fullName>
    </recommendedName>
</protein>
<dbReference type="Pfam" id="PF00293">
    <property type="entry name" value="NUDIX"/>
    <property type="match status" value="1"/>
</dbReference>
<evidence type="ECO:0000256" key="1">
    <source>
        <dbReference type="ARBA" id="ARBA00001946"/>
    </source>
</evidence>
<accession>A0A510V273</accession>
<dbReference type="PANTHER" id="PTHR43046">
    <property type="entry name" value="GDP-MANNOSE MANNOSYL HYDROLASE"/>
    <property type="match status" value="1"/>
</dbReference>
<feature type="domain" description="Nudix hydrolase" evidence="5">
    <location>
        <begin position="51"/>
        <end position="196"/>
    </location>
</feature>
<keyword evidence="7" id="KW-1185">Reference proteome</keyword>
<dbReference type="RefSeq" id="WP_186813264.1">
    <property type="nucleotide sequence ID" value="NZ_BJUB01000001.1"/>
</dbReference>
<dbReference type="InterPro" id="IPR015797">
    <property type="entry name" value="NUDIX_hydrolase-like_dom_sf"/>
</dbReference>
<evidence type="ECO:0000313" key="7">
    <source>
        <dbReference type="Proteomes" id="UP000321118"/>
    </source>
</evidence>
<organism evidence="6 7">
    <name type="scientific">Cellulomonas xylanilytica</name>
    <dbReference type="NCBI Taxonomy" id="233583"/>
    <lineage>
        <taxon>Bacteria</taxon>
        <taxon>Bacillati</taxon>
        <taxon>Actinomycetota</taxon>
        <taxon>Actinomycetes</taxon>
        <taxon>Micrococcales</taxon>
        <taxon>Cellulomonadaceae</taxon>
        <taxon>Cellulomonas</taxon>
    </lineage>
</organism>
<dbReference type="EMBL" id="BJUB01000001">
    <property type="protein sequence ID" value="GEK19931.1"/>
    <property type="molecule type" value="Genomic_DNA"/>
</dbReference>
<proteinExistence type="predicted"/>
<dbReference type="GO" id="GO:0016787">
    <property type="term" value="F:hydrolase activity"/>
    <property type="evidence" value="ECO:0007669"/>
    <property type="project" value="UniProtKB-KW"/>
</dbReference>
<dbReference type="CDD" id="cd04685">
    <property type="entry name" value="NUDIX_Hydrolase"/>
    <property type="match status" value="1"/>
</dbReference>